<name>A0A0B2Q2H1_GLYSO</name>
<evidence type="ECO:0000313" key="2">
    <source>
        <dbReference type="EMBL" id="KHN15530.1"/>
    </source>
</evidence>
<evidence type="ECO:0000256" key="1">
    <source>
        <dbReference type="SAM" id="MobiDB-lite"/>
    </source>
</evidence>
<dbReference type="AlphaFoldDB" id="A0A0B2Q2H1"/>
<gene>
    <name evidence="2" type="ORF">glysoja_045129</name>
</gene>
<dbReference type="Proteomes" id="UP000053555">
    <property type="component" value="Unassembled WGS sequence"/>
</dbReference>
<organism evidence="2">
    <name type="scientific">Glycine soja</name>
    <name type="common">Wild soybean</name>
    <dbReference type="NCBI Taxonomy" id="3848"/>
    <lineage>
        <taxon>Eukaryota</taxon>
        <taxon>Viridiplantae</taxon>
        <taxon>Streptophyta</taxon>
        <taxon>Embryophyta</taxon>
        <taxon>Tracheophyta</taxon>
        <taxon>Spermatophyta</taxon>
        <taxon>Magnoliopsida</taxon>
        <taxon>eudicotyledons</taxon>
        <taxon>Gunneridae</taxon>
        <taxon>Pentapetalae</taxon>
        <taxon>rosids</taxon>
        <taxon>fabids</taxon>
        <taxon>Fabales</taxon>
        <taxon>Fabaceae</taxon>
        <taxon>Papilionoideae</taxon>
        <taxon>50 kb inversion clade</taxon>
        <taxon>NPAAA clade</taxon>
        <taxon>indigoferoid/millettioid clade</taxon>
        <taxon>Phaseoleae</taxon>
        <taxon>Glycine</taxon>
        <taxon>Glycine subgen. Soja</taxon>
    </lineage>
</organism>
<dbReference type="EMBL" id="KN660877">
    <property type="protein sequence ID" value="KHN15530.1"/>
    <property type="molecule type" value="Genomic_DNA"/>
</dbReference>
<feature type="region of interest" description="Disordered" evidence="1">
    <location>
        <begin position="1"/>
        <end position="21"/>
    </location>
</feature>
<sequence>MLLKKGSLSEEDWLSEAHPLSEEVSSLSEYKILENVGPKSNTLSVQLARLARTLSLLVLSASKPA</sequence>
<protein>
    <submittedName>
        <fullName evidence="2">Uncharacterized protein</fullName>
    </submittedName>
</protein>
<reference evidence="2" key="1">
    <citation type="submission" date="2014-07" db="EMBL/GenBank/DDBJ databases">
        <title>Identification of a novel salt tolerance gene in wild soybean by whole-genome sequencing.</title>
        <authorList>
            <person name="Lam H.-M."/>
            <person name="Qi X."/>
            <person name="Li M.-W."/>
            <person name="Liu X."/>
            <person name="Xie M."/>
            <person name="Ni M."/>
            <person name="Xu X."/>
        </authorList>
    </citation>
    <scope>NUCLEOTIDE SEQUENCE [LARGE SCALE GENOMIC DNA]</scope>
    <source>
        <tissue evidence="2">Root</tissue>
    </source>
</reference>
<accession>A0A0B2Q2H1</accession>
<proteinExistence type="predicted"/>